<protein>
    <submittedName>
        <fullName evidence="3">Glutathione s-transferase protein</fullName>
    </submittedName>
</protein>
<name>A0A068NSK8_FIMGI</name>
<evidence type="ECO:0000313" key="4">
    <source>
        <dbReference type="Proteomes" id="UP000027982"/>
    </source>
</evidence>
<dbReference type="Pfam" id="PF08327">
    <property type="entry name" value="AHSA1"/>
    <property type="match status" value="1"/>
</dbReference>
<dbReference type="RefSeq" id="WP_025226809.1">
    <property type="nucleotide sequence ID" value="NZ_CP007139.1"/>
</dbReference>
<dbReference type="InterPro" id="IPR013538">
    <property type="entry name" value="ASHA1/2-like_C"/>
</dbReference>
<gene>
    <name evidence="3" type="ORF">OP10G_1196</name>
</gene>
<dbReference type="HOGENOM" id="CLU_108923_6_1_0"/>
<feature type="domain" description="Activator of Hsp90 ATPase homologue 1/2-like C-terminal" evidence="2">
    <location>
        <begin position="22"/>
        <end position="155"/>
    </location>
</feature>
<dbReference type="InterPro" id="IPR023393">
    <property type="entry name" value="START-like_dom_sf"/>
</dbReference>
<dbReference type="KEGG" id="fgi:OP10G_1196"/>
<dbReference type="EMBL" id="CP007139">
    <property type="protein sequence ID" value="AIE84564.1"/>
    <property type="molecule type" value="Genomic_DNA"/>
</dbReference>
<dbReference type="CDD" id="cd07826">
    <property type="entry name" value="SRPBCC_CalC_Aha1-like_9"/>
    <property type="match status" value="1"/>
</dbReference>
<accession>A0A068NSK8</accession>
<evidence type="ECO:0000313" key="3">
    <source>
        <dbReference type="EMBL" id="AIE84564.1"/>
    </source>
</evidence>
<proteinExistence type="inferred from homology"/>
<dbReference type="Gene3D" id="3.30.530.20">
    <property type="match status" value="1"/>
</dbReference>
<dbReference type="SUPFAM" id="SSF55961">
    <property type="entry name" value="Bet v1-like"/>
    <property type="match status" value="1"/>
</dbReference>
<reference evidence="3 4" key="1">
    <citation type="journal article" date="2014" name="PLoS ONE">
        <title>The first complete genome sequence of the class fimbriimonadia in the phylum armatimonadetes.</title>
        <authorList>
            <person name="Hu Z.Y."/>
            <person name="Wang Y.Z."/>
            <person name="Im W.T."/>
            <person name="Wang S.Y."/>
            <person name="Zhao G.P."/>
            <person name="Zheng H.J."/>
            <person name="Quan Z.X."/>
        </authorList>
    </citation>
    <scope>NUCLEOTIDE SEQUENCE [LARGE SCALE GENOMIC DNA]</scope>
    <source>
        <strain evidence="3">Gsoil 348</strain>
    </source>
</reference>
<keyword evidence="4" id="KW-1185">Reference proteome</keyword>
<evidence type="ECO:0000259" key="2">
    <source>
        <dbReference type="Pfam" id="PF08327"/>
    </source>
</evidence>
<dbReference type="STRING" id="661478.OP10G_1196"/>
<keyword evidence="3" id="KW-0808">Transferase</keyword>
<sequence>MRPGLVVTAPGDLEIVMTRSFDAPRDLVFEAMTKQEFLRRWLLGPDGWTMTVCEFDARPGGHYRYEWKHADGAAMGMGGTFLEVVPPERMVQREKFDEPWYPGEAIVTTNLQEVAGQTTLVVTLRYETKEARDGVLKSPMEGGVSASYDRLEAILREQFGSPAE</sequence>
<dbReference type="eggNOG" id="COG3832">
    <property type="taxonomic scope" value="Bacteria"/>
</dbReference>
<dbReference type="GO" id="GO:0016740">
    <property type="term" value="F:transferase activity"/>
    <property type="evidence" value="ECO:0007669"/>
    <property type="project" value="UniProtKB-KW"/>
</dbReference>
<comment type="similarity">
    <text evidence="1">Belongs to the AHA1 family.</text>
</comment>
<dbReference type="OrthoDB" id="9805228at2"/>
<evidence type="ECO:0000256" key="1">
    <source>
        <dbReference type="ARBA" id="ARBA00006817"/>
    </source>
</evidence>
<dbReference type="Proteomes" id="UP000027982">
    <property type="component" value="Chromosome"/>
</dbReference>
<organism evidence="3 4">
    <name type="scientific">Fimbriimonas ginsengisoli Gsoil 348</name>
    <dbReference type="NCBI Taxonomy" id="661478"/>
    <lineage>
        <taxon>Bacteria</taxon>
        <taxon>Bacillati</taxon>
        <taxon>Armatimonadota</taxon>
        <taxon>Fimbriimonadia</taxon>
        <taxon>Fimbriimonadales</taxon>
        <taxon>Fimbriimonadaceae</taxon>
        <taxon>Fimbriimonas</taxon>
    </lineage>
</organism>
<dbReference type="AlphaFoldDB" id="A0A068NSK8"/>